<dbReference type="OrthoDB" id="950196at2"/>
<dbReference type="AlphaFoldDB" id="A0A1Z4F119"/>
<proteinExistence type="predicted"/>
<dbReference type="EMBL" id="AP018165">
    <property type="protein sequence ID" value="BAX98888.1"/>
    <property type="molecule type" value="Genomic_DNA"/>
</dbReference>
<keyword evidence="2" id="KW-1185">Reference proteome</keyword>
<gene>
    <name evidence="1" type="ORF">MSTE_03588</name>
</gene>
<protein>
    <submittedName>
        <fullName evidence="1">Uncharacterized protein</fullName>
    </submittedName>
</protein>
<reference evidence="2" key="1">
    <citation type="journal article" date="2017" name="Genome Announc.">
        <title>Complete Genome Sequence of Mycobacterium stephanolepidis.</title>
        <authorList>
            <person name="Fukano H."/>
            <person name="Yoshida M."/>
            <person name="Katayama Y."/>
            <person name="Omatsu T."/>
            <person name="Mizutani T."/>
            <person name="Kurata O."/>
            <person name="Wada S."/>
            <person name="Hoshino Y."/>
        </authorList>
    </citation>
    <scope>NUCLEOTIDE SEQUENCE [LARGE SCALE GENOMIC DNA]</scope>
    <source>
        <strain evidence="2">NJB0901</strain>
    </source>
</reference>
<dbReference type="Proteomes" id="UP000217954">
    <property type="component" value="Chromosome"/>
</dbReference>
<dbReference type="RefSeq" id="WP_096503164.1">
    <property type="nucleotide sequence ID" value="NZ_AP018165.1"/>
</dbReference>
<name>A0A1Z4F119_9MYCO</name>
<reference evidence="1 2" key="2">
    <citation type="journal article" date="2017" name="Int. J. Syst. Evol. Microbiol.">
        <title>Mycobacterium stephanolepidis sp. nov., a rapidly growing species related to Mycobacterium chelonae, isolated from marine teleost fish, Stephanolepis cirrhifer.</title>
        <authorList>
            <person name="Fukano H."/>
            <person name="Wada S."/>
            <person name="Kurata O."/>
            <person name="Katayama K."/>
            <person name="Fujiwara N."/>
            <person name="Hoshino Y."/>
        </authorList>
    </citation>
    <scope>NUCLEOTIDE SEQUENCE [LARGE SCALE GENOMIC DNA]</scope>
    <source>
        <strain evidence="1 2">NJB0901</strain>
    </source>
</reference>
<evidence type="ECO:0000313" key="1">
    <source>
        <dbReference type="EMBL" id="BAX98888.1"/>
    </source>
</evidence>
<accession>A0A1Z4F119</accession>
<dbReference type="InterPro" id="IPR011051">
    <property type="entry name" value="RmlC_Cupin_sf"/>
</dbReference>
<organism evidence="1 2">
    <name type="scientific">[Mycobacterium] stephanolepidis</name>
    <dbReference type="NCBI Taxonomy" id="1520670"/>
    <lineage>
        <taxon>Bacteria</taxon>
        <taxon>Bacillati</taxon>
        <taxon>Actinomycetota</taxon>
        <taxon>Actinomycetes</taxon>
        <taxon>Mycobacteriales</taxon>
        <taxon>Mycobacteriaceae</taxon>
        <taxon>Mycobacteroides</taxon>
    </lineage>
</organism>
<dbReference type="SUPFAM" id="SSF51182">
    <property type="entry name" value="RmlC-like cupins"/>
    <property type="match status" value="1"/>
</dbReference>
<evidence type="ECO:0000313" key="2">
    <source>
        <dbReference type="Proteomes" id="UP000217954"/>
    </source>
</evidence>
<dbReference type="KEGG" id="mste:MSTE_03588"/>
<sequence>MTETSPDLTLREWFGKLIRGQHHIAIGGEDNPYMLRWYLIPRNRYLNIYLHQFVRSDDDRALHDHPWWFWSMVLLGHYYEHRADGRRIKRHAGSIAYRAAKTRHRVELPVSNDPFSLLTREDSCVTIVVTGPRTRDWGFWCPGGRFIMNSGADTSTLDVDRFIPHDDWGAAGCGEPFTGTFHARSTIWNQGARR</sequence>